<feature type="region of interest" description="Disordered" evidence="1">
    <location>
        <begin position="50"/>
        <end position="69"/>
    </location>
</feature>
<reference evidence="5" key="1">
    <citation type="submission" date="2006-02" db="EMBL/GenBank/DDBJ databases">
        <title>Complete sequence of chromosome of Rhodoferax ferrireducens DSM 15236.</title>
        <authorList>
            <person name="Copeland A."/>
            <person name="Lucas S."/>
            <person name="Lapidus A."/>
            <person name="Barry K."/>
            <person name="Detter J.C."/>
            <person name="Glavina del Rio T."/>
            <person name="Hammon N."/>
            <person name="Israni S."/>
            <person name="Pitluck S."/>
            <person name="Brettin T."/>
            <person name="Bruce D."/>
            <person name="Han C."/>
            <person name="Tapia R."/>
            <person name="Gilna P."/>
            <person name="Kiss H."/>
            <person name="Schmutz J."/>
            <person name="Larimer F."/>
            <person name="Land M."/>
            <person name="Kyrpides N."/>
            <person name="Ivanova N."/>
            <person name="Richardson P."/>
        </authorList>
    </citation>
    <scope>NUCLEOTIDE SEQUENCE [LARGE SCALE GENOMIC DNA]</scope>
    <source>
        <strain evidence="5">ATCC BAA-621 / DSM 15236 / T118</strain>
    </source>
</reference>
<dbReference type="STRING" id="338969.Rfer_0253"/>
<dbReference type="eggNOG" id="COG3005">
    <property type="taxonomic scope" value="Bacteria"/>
</dbReference>
<evidence type="ECO:0000256" key="1">
    <source>
        <dbReference type="SAM" id="MobiDB-lite"/>
    </source>
</evidence>
<dbReference type="NCBIfam" id="TIGR01905">
    <property type="entry name" value="paired_CXXCH_1"/>
    <property type="match status" value="4"/>
</dbReference>
<dbReference type="Gene3D" id="1.10.1130.10">
    <property type="entry name" value="Flavocytochrome C3, Chain A"/>
    <property type="match status" value="1"/>
</dbReference>
<dbReference type="Gene3D" id="1.10.720.180">
    <property type="match status" value="1"/>
</dbReference>
<dbReference type="SUPFAM" id="SSF48695">
    <property type="entry name" value="Multiheme cytochromes"/>
    <property type="match status" value="1"/>
</dbReference>
<dbReference type="Gene3D" id="3.90.10.10">
    <property type="entry name" value="Cytochrome C3"/>
    <property type="match status" value="1"/>
</dbReference>
<protein>
    <recommendedName>
        <fullName evidence="3">Doubled CXXCH motif domain-containing protein</fullName>
    </recommendedName>
</protein>
<dbReference type="Pfam" id="PF09699">
    <property type="entry name" value="Paired_CXXCH_1"/>
    <property type="match status" value="4"/>
</dbReference>
<evidence type="ECO:0000313" key="5">
    <source>
        <dbReference type="Proteomes" id="UP000008332"/>
    </source>
</evidence>
<dbReference type="HOGENOM" id="CLU_051321_0_0_4"/>
<keyword evidence="5" id="KW-1185">Reference proteome</keyword>
<dbReference type="KEGG" id="rfr:Rfer_0253"/>
<feature type="chain" id="PRO_5004200711" description="Doubled CXXCH motif domain-containing protein" evidence="2">
    <location>
        <begin position="25"/>
        <end position="370"/>
    </location>
</feature>
<dbReference type="InterPro" id="IPR010177">
    <property type="entry name" value="Paired_CXXCH_1"/>
</dbReference>
<proteinExistence type="predicted"/>
<feature type="domain" description="Doubled CXXCH motif" evidence="3">
    <location>
        <begin position="166"/>
        <end position="204"/>
    </location>
</feature>
<feature type="domain" description="Doubled CXXCH motif" evidence="3">
    <location>
        <begin position="118"/>
        <end position="154"/>
    </location>
</feature>
<dbReference type="Proteomes" id="UP000008332">
    <property type="component" value="Chromosome"/>
</dbReference>
<name>Q222P3_ALBFT</name>
<feature type="domain" description="Doubled CXXCH motif" evidence="3">
    <location>
        <begin position="70"/>
        <end position="108"/>
    </location>
</feature>
<keyword evidence="2" id="KW-0732">Signal</keyword>
<evidence type="ECO:0000259" key="3">
    <source>
        <dbReference type="Pfam" id="PF09699"/>
    </source>
</evidence>
<dbReference type="InterPro" id="IPR036280">
    <property type="entry name" value="Multihaem_cyt_sf"/>
</dbReference>
<dbReference type="EMBL" id="CP000267">
    <property type="protein sequence ID" value="ABD68010.1"/>
    <property type="molecule type" value="Genomic_DNA"/>
</dbReference>
<dbReference type="PANTHER" id="PTHR39425">
    <property type="entry name" value="LIPOPROTEIN CYTOCHROME C"/>
    <property type="match status" value="1"/>
</dbReference>
<dbReference type="PANTHER" id="PTHR39425:SF1">
    <property type="entry name" value="CYTOCHROME C7-LIKE DOMAIN-CONTAINING PROTEIN"/>
    <property type="match status" value="1"/>
</dbReference>
<organism evidence="4 5">
    <name type="scientific">Albidiferax ferrireducens (strain ATCC BAA-621 / DSM 15236 / T118)</name>
    <name type="common">Rhodoferax ferrireducens</name>
    <dbReference type="NCBI Taxonomy" id="338969"/>
    <lineage>
        <taxon>Bacteria</taxon>
        <taxon>Pseudomonadati</taxon>
        <taxon>Pseudomonadota</taxon>
        <taxon>Betaproteobacteria</taxon>
        <taxon>Burkholderiales</taxon>
        <taxon>Comamonadaceae</taxon>
        <taxon>Rhodoferax</taxon>
    </lineage>
</organism>
<evidence type="ECO:0000313" key="4">
    <source>
        <dbReference type="EMBL" id="ABD68010.1"/>
    </source>
</evidence>
<accession>Q222P3</accession>
<feature type="domain" description="Doubled CXXCH motif" evidence="3">
    <location>
        <begin position="229"/>
        <end position="280"/>
    </location>
</feature>
<sequence>MTPTRGAFAVLFSFALAVSTGLFAQTTQPKSSAASADVLAEKAAAAPAGRASAPRSLVPLPAKPAPTSSHAPFEAGDCKICHQNADPKHPGPVFKKGPALCLDCHEEFNGVMKRAHTHAPARTDCTSCHNPHNSVFSKLLHLEPRALCVSCHEKIGKLHDSAKVPHKALTTGKYCSNCHNPHGSTVEKLLIQLPFDLCVNCHSVDTMADANGKKLQNIKAWLLDNPKQHGPVASKDCNDCHEPHGGDLFRLINQDYPPEFYAPYDAKNYGLCFGCHREKAFSTAQTATLTSFRNGATNLHYLHLQQSGRGRTCRACHEVHAAKQDHLIRDGVPYGSGGWILKLNYKKTATGGSCEKTCHAEKSYANRTAP</sequence>
<dbReference type="AlphaFoldDB" id="Q222P3"/>
<feature type="signal peptide" evidence="2">
    <location>
        <begin position="1"/>
        <end position="24"/>
    </location>
</feature>
<gene>
    <name evidence="4" type="ordered locus">Rfer_0253</name>
</gene>
<evidence type="ECO:0000256" key="2">
    <source>
        <dbReference type="SAM" id="SignalP"/>
    </source>
</evidence>